<reference evidence="1" key="1">
    <citation type="journal article" date="2020" name="Stud. Mycol.">
        <title>101 Dothideomycetes genomes: a test case for predicting lifestyles and emergence of pathogens.</title>
        <authorList>
            <person name="Haridas S."/>
            <person name="Albert R."/>
            <person name="Binder M."/>
            <person name="Bloem J."/>
            <person name="Labutti K."/>
            <person name="Salamov A."/>
            <person name="Andreopoulos B."/>
            <person name="Baker S."/>
            <person name="Barry K."/>
            <person name="Bills G."/>
            <person name="Bluhm B."/>
            <person name="Cannon C."/>
            <person name="Castanera R."/>
            <person name="Culley D."/>
            <person name="Daum C."/>
            <person name="Ezra D."/>
            <person name="Gonzalez J."/>
            <person name="Henrissat B."/>
            <person name="Kuo A."/>
            <person name="Liang C."/>
            <person name="Lipzen A."/>
            <person name="Lutzoni F."/>
            <person name="Magnuson J."/>
            <person name="Mondo S."/>
            <person name="Nolan M."/>
            <person name="Ohm R."/>
            <person name="Pangilinan J."/>
            <person name="Park H.-J."/>
            <person name="Ramirez L."/>
            <person name="Alfaro M."/>
            <person name="Sun H."/>
            <person name="Tritt A."/>
            <person name="Yoshinaga Y."/>
            <person name="Zwiers L.-H."/>
            <person name="Turgeon B."/>
            <person name="Goodwin S."/>
            <person name="Spatafora J."/>
            <person name="Crous P."/>
            <person name="Grigoriev I."/>
        </authorList>
    </citation>
    <scope>NUCLEOTIDE SEQUENCE</scope>
    <source>
        <strain evidence="1">CBS 690.94</strain>
    </source>
</reference>
<accession>A0A9P4P3E6</accession>
<proteinExistence type="predicted"/>
<evidence type="ECO:0000313" key="1">
    <source>
        <dbReference type="EMBL" id="KAF2437590.1"/>
    </source>
</evidence>
<evidence type="ECO:0000313" key="2">
    <source>
        <dbReference type="Proteomes" id="UP000799764"/>
    </source>
</evidence>
<comment type="caution">
    <text evidence="1">The sequence shown here is derived from an EMBL/GenBank/DDBJ whole genome shotgun (WGS) entry which is preliminary data.</text>
</comment>
<dbReference type="Proteomes" id="UP000799764">
    <property type="component" value="Unassembled WGS sequence"/>
</dbReference>
<organism evidence="1 2">
    <name type="scientific">Karstenula rhodostoma CBS 690.94</name>
    <dbReference type="NCBI Taxonomy" id="1392251"/>
    <lineage>
        <taxon>Eukaryota</taxon>
        <taxon>Fungi</taxon>
        <taxon>Dikarya</taxon>
        <taxon>Ascomycota</taxon>
        <taxon>Pezizomycotina</taxon>
        <taxon>Dothideomycetes</taxon>
        <taxon>Pleosporomycetidae</taxon>
        <taxon>Pleosporales</taxon>
        <taxon>Massarineae</taxon>
        <taxon>Didymosphaeriaceae</taxon>
        <taxon>Karstenula</taxon>
    </lineage>
</organism>
<gene>
    <name evidence="1" type="ORF">P171DRAFT_491931</name>
</gene>
<protein>
    <submittedName>
        <fullName evidence="1">Uncharacterized protein</fullName>
    </submittedName>
</protein>
<dbReference type="EMBL" id="MU001515">
    <property type="protein sequence ID" value="KAF2437590.1"/>
    <property type="molecule type" value="Genomic_DNA"/>
</dbReference>
<dbReference type="AlphaFoldDB" id="A0A9P4P3E6"/>
<keyword evidence="2" id="KW-1185">Reference proteome</keyword>
<sequence>MSAPKDVQRPTQRLTLQDFEIHGRAGSSQGLRIISKVKYVANNHDVSLLDGTTVEKFCVGVGGNIWAFVDGGKLPYCEDIFYAQYPDSELGEYIMRQIPQFPRSPHIGIRYPFNKATTYDQIIALLHYIHLKVVLILSPLKTKPLVDELDLDPQVLQYFADFCKQVASEEQNEDD</sequence>
<name>A0A9P4P3E6_9PLEO</name>